<evidence type="ECO:0000256" key="1">
    <source>
        <dbReference type="SAM" id="MobiDB-lite"/>
    </source>
</evidence>
<dbReference type="AlphaFoldDB" id="A0A4W5K792"/>
<dbReference type="STRING" id="62062.ENSHHUP00000007829"/>
<dbReference type="GO" id="GO:0005938">
    <property type="term" value="C:cell cortex"/>
    <property type="evidence" value="ECO:0007669"/>
    <property type="project" value="TreeGrafter"/>
</dbReference>
<evidence type="ECO:0000313" key="2">
    <source>
        <dbReference type="Ensembl" id="ENSHHUP00000007829.1"/>
    </source>
</evidence>
<reference evidence="3" key="1">
    <citation type="submission" date="2018-06" db="EMBL/GenBank/DDBJ databases">
        <title>Genome assembly of Danube salmon.</title>
        <authorList>
            <person name="Macqueen D.J."/>
            <person name="Gundappa M.K."/>
        </authorList>
    </citation>
    <scope>NUCLEOTIDE SEQUENCE [LARGE SCALE GENOMIC DNA]</scope>
</reference>
<dbReference type="GO" id="GO:0030010">
    <property type="term" value="P:establishment of cell polarity"/>
    <property type="evidence" value="ECO:0007669"/>
    <property type="project" value="TreeGrafter"/>
</dbReference>
<dbReference type="GO" id="GO:0016324">
    <property type="term" value="C:apical plasma membrane"/>
    <property type="evidence" value="ECO:0007669"/>
    <property type="project" value="TreeGrafter"/>
</dbReference>
<dbReference type="Gene3D" id="3.40.50.12700">
    <property type="match status" value="1"/>
</dbReference>
<proteinExistence type="predicted"/>
<dbReference type="GO" id="GO:0000226">
    <property type="term" value="P:microtubule cytoskeleton organization"/>
    <property type="evidence" value="ECO:0007669"/>
    <property type="project" value="TreeGrafter"/>
</dbReference>
<dbReference type="GO" id="GO:0045197">
    <property type="term" value="P:establishment or maintenance of epithelial cell apical/basal polarity"/>
    <property type="evidence" value="ECO:0007669"/>
    <property type="project" value="TreeGrafter"/>
</dbReference>
<feature type="region of interest" description="Disordered" evidence="1">
    <location>
        <begin position="26"/>
        <end position="175"/>
    </location>
</feature>
<dbReference type="PANTHER" id="PTHR16484:SF4">
    <property type="entry name" value="PARTITIONING DEFECTIVE 3 HOMOLOG B"/>
    <property type="match status" value="1"/>
</dbReference>
<keyword evidence="3" id="KW-1185">Reference proteome</keyword>
<dbReference type="GO" id="GO:0005912">
    <property type="term" value="C:adherens junction"/>
    <property type="evidence" value="ECO:0007669"/>
    <property type="project" value="TreeGrafter"/>
</dbReference>
<dbReference type="InterPro" id="IPR052213">
    <property type="entry name" value="PAR3"/>
</dbReference>
<dbReference type="Proteomes" id="UP000314982">
    <property type="component" value="Unassembled WGS sequence"/>
</dbReference>
<dbReference type="GO" id="GO:0008104">
    <property type="term" value="P:intracellular protein localization"/>
    <property type="evidence" value="ECO:0007669"/>
    <property type="project" value="TreeGrafter"/>
</dbReference>
<name>A0A4W5K792_9TELE</name>
<dbReference type="GeneTree" id="ENSGT00950000183214"/>
<dbReference type="GO" id="GO:0051660">
    <property type="term" value="P:establishment of centrosome localization"/>
    <property type="evidence" value="ECO:0007669"/>
    <property type="project" value="TreeGrafter"/>
</dbReference>
<evidence type="ECO:0000313" key="3">
    <source>
        <dbReference type="Proteomes" id="UP000314982"/>
    </source>
</evidence>
<reference evidence="2" key="2">
    <citation type="submission" date="2025-08" db="UniProtKB">
        <authorList>
            <consortium name="Ensembl"/>
        </authorList>
    </citation>
    <scope>IDENTIFICATION</scope>
</reference>
<feature type="compositionally biased region" description="Polar residues" evidence="1">
    <location>
        <begin position="39"/>
        <end position="55"/>
    </location>
</feature>
<dbReference type="GO" id="GO:0007155">
    <property type="term" value="P:cell adhesion"/>
    <property type="evidence" value="ECO:0007669"/>
    <property type="project" value="TreeGrafter"/>
</dbReference>
<protein>
    <submittedName>
        <fullName evidence="2">Uncharacterized protein</fullName>
    </submittedName>
</protein>
<organism evidence="2 3">
    <name type="scientific">Hucho hucho</name>
    <name type="common">huchen</name>
    <dbReference type="NCBI Taxonomy" id="62062"/>
    <lineage>
        <taxon>Eukaryota</taxon>
        <taxon>Metazoa</taxon>
        <taxon>Chordata</taxon>
        <taxon>Craniata</taxon>
        <taxon>Vertebrata</taxon>
        <taxon>Euteleostomi</taxon>
        <taxon>Actinopterygii</taxon>
        <taxon>Neopterygii</taxon>
        <taxon>Teleostei</taxon>
        <taxon>Protacanthopterygii</taxon>
        <taxon>Salmoniformes</taxon>
        <taxon>Salmonidae</taxon>
        <taxon>Salmoninae</taxon>
        <taxon>Hucho</taxon>
    </lineage>
</organism>
<reference evidence="2" key="3">
    <citation type="submission" date="2025-09" db="UniProtKB">
        <authorList>
            <consortium name="Ensembl"/>
        </authorList>
    </citation>
    <scope>IDENTIFICATION</scope>
</reference>
<accession>A0A4W5K792</accession>
<dbReference type="GO" id="GO:0035091">
    <property type="term" value="F:phosphatidylinositol binding"/>
    <property type="evidence" value="ECO:0007669"/>
    <property type="project" value="TreeGrafter"/>
</dbReference>
<dbReference type="Ensembl" id="ENSHHUT00000008064.1">
    <property type="protein sequence ID" value="ENSHHUP00000007829.1"/>
    <property type="gene ID" value="ENSHHUG00000004831.1"/>
</dbReference>
<dbReference type="GO" id="GO:0043296">
    <property type="term" value="C:apical junction complex"/>
    <property type="evidence" value="ECO:0007669"/>
    <property type="project" value="TreeGrafter"/>
</dbReference>
<dbReference type="PANTHER" id="PTHR16484">
    <property type="entry name" value="PARTITIONING DEFECTIVE 3 RELATED"/>
    <property type="match status" value="1"/>
</dbReference>
<sequence length="309" mass="33217">METFHVMFPMVALCSLSSSPVFNGSSVHIGEEDDEEELNLTSPRQEGLSSAPGESSTRHIPGPTPGESSTRPIPGPAPGESSTRPIPGPTPGESSTRPIPGPTPGESSTRPIPGPTPGESSTRPSPGPQLAQFQYHHTKTSKSSKSMDLVADESNVGSLAGHRSEPSPAVDLGPTLGLKKSSSLESLQTAMSEVRKNEPLPFHRPRPHMVRGRGCNESFRAAIDKSYDGPADEDDGKISEIERDIMKGSSEQLKLDFKELIDSLLDTNKIPIISGPVTSLNRGIEHFSRILSLHNWLRDYCSSMGVTFF</sequence>